<evidence type="ECO:0000256" key="2">
    <source>
        <dbReference type="ARBA" id="ARBA00022475"/>
    </source>
</evidence>
<keyword evidence="5 6" id="KW-0472">Membrane</keyword>
<evidence type="ECO:0000313" key="7">
    <source>
        <dbReference type="EMBL" id="MFG1374952.1"/>
    </source>
</evidence>
<evidence type="ECO:0000256" key="6">
    <source>
        <dbReference type="SAM" id="Phobius"/>
    </source>
</evidence>
<proteinExistence type="predicted"/>
<comment type="caution">
    <text evidence="7">The sequence shown here is derived from an EMBL/GenBank/DDBJ whole genome shotgun (WGS) entry which is preliminary data.</text>
</comment>
<protein>
    <submittedName>
        <fullName evidence="7">Monovalent cation/H+ antiporter complex subunit F</fullName>
    </submittedName>
</protein>
<keyword evidence="8" id="KW-1185">Reference proteome</keyword>
<dbReference type="EMBL" id="JBAFVH010000018">
    <property type="protein sequence ID" value="MFG1374952.1"/>
    <property type="molecule type" value="Genomic_DNA"/>
</dbReference>
<gene>
    <name evidence="7" type="ORF">V5F32_22470</name>
</gene>
<keyword evidence="4 6" id="KW-1133">Transmembrane helix</keyword>
<evidence type="ECO:0000256" key="1">
    <source>
        <dbReference type="ARBA" id="ARBA00004651"/>
    </source>
</evidence>
<sequence length="97" mass="9696">MADLLFAAATLLLLLAAAGLAALWRAGNDVDRMLAVQLLGAAGIAVLLLLTPATGDPSLLDTALLLALLAALAACAYRAAFGPVRPKAGTPPAVPRP</sequence>
<keyword evidence="3 6" id="KW-0812">Transmembrane</keyword>
<dbReference type="Pfam" id="PF04066">
    <property type="entry name" value="MrpF_PhaF"/>
    <property type="match status" value="1"/>
</dbReference>
<evidence type="ECO:0000256" key="3">
    <source>
        <dbReference type="ARBA" id="ARBA00022692"/>
    </source>
</evidence>
<dbReference type="Proteomes" id="UP001604002">
    <property type="component" value="Unassembled WGS sequence"/>
</dbReference>
<evidence type="ECO:0000313" key="8">
    <source>
        <dbReference type="Proteomes" id="UP001604002"/>
    </source>
</evidence>
<reference evidence="7 8" key="1">
    <citation type="submission" date="2024-02" db="EMBL/GenBank/DDBJ databases">
        <title>Expansion and revision of Xanthobacter and proposal of Roseixanthobacter gen. nov.</title>
        <authorList>
            <person name="Soltysiak M.P.M."/>
            <person name="Jalihal A."/>
            <person name="Ory A."/>
            <person name="Chrisophersen C."/>
            <person name="Lee A.D."/>
            <person name="Boulton J."/>
            <person name="Springer M."/>
        </authorList>
    </citation>
    <scope>NUCLEOTIDE SEQUENCE [LARGE SCALE GENOMIC DNA]</scope>
    <source>
        <strain evidence="7 8">23A</strain>
    </source>
</reference>
<feature type="transmembrane region" description="Helical" evidence="6">
    <location>
        <begin position="33"/>
        <end position="51"/>
    </location>
</feature>
<comment type="subcellular location">
    <subcellularLocation>
        <location evidence="1">Cell membrane</location>
        <topology evidence="1">Multi-pass membrane protein</topology>
    </subcellularLocation>
</comment>
<evidence type="ECO:0000256" key="4">
    <source>
        <dbReference type="ARBA" id="ARBA00022989"/>
    </source>
</evidence>
<dbReference type="RefSeq" id="WP_149575683.1">
    <property type="nucleotide sequence ID" value="NZ_JAKOAT010000005.1"/>
</dbReference>
<keyword evidence="2" id="KW-1003">Cell membrane</keyword>
<evidence type="ECO:0000256" key="5">
    <source>
        <dbReference type="ARBA" id="ARBA00023136"/>
    </source>
</evidence>
<accession>A0ABW7A1N7</accession>
<name>A0ABW7A1N7_9HYPH</name>
<feature type="transmembrane region" description="Helical" evidence="6">
    <location>
        <begin position="63"/>
        <end position="81"/>
    </location>
</feature>
<organism evidence="7 8">
    <name type="scientific">Xanthobacter oligotrophicus</name>
    <dbReference type="NCBI Taxonomy" id="2607286"/>
    <lineage>
        <taxon>Bacteria</taxon>
        <taxon>Pseudomonadati</taxon>
        <taxon>Pseudomonadota</taxon>
        <taxon>Alphaproteobacteria</taxon>
        <taxon>Hyphomicrobiales</taxon>
        <taxon>Xanthobacteraceae</taxon>
        <taxon>Xanthobacter</taxon>
    </lineage>
</organism>
<dbReference type="InterPro" id="IPR007208">
    <property type="entry name" value="MrpF/PhaF-like"/>
</dbReference>